<feature type="non-terminal residue" evidence="6">
    <location>
        <position position="1"/>
    </location>
</feature>
<dbReference type="CDD" id="cd10507">
    <property type="entry name" value="Zn-ribbon_RPA12"/>
    <property type="match status" value="1"/>
</dbReference>
<protein>
    <recommendedName>
        <fullName evidence="5">TFIIS-type domain-containing protein</fullName>
    </recommendedName>
</protein>
<dbReference type="PROSITE" id="PS51133">
    <property type="entry name" value="ZF_TFIIS_2"/>
    <property type="match status" value="1"/>
</dbReference>
<dbReference type="InterPro" id="IPR001222">
    <property type="entry name" value="Znf_TFIIS"/>
</dbReference>
<dbReference type="AlphaFoldDB" id="A0A2T3ZPE5"/>
<feature type="domain" description="TFIIS-type" evidence="5">
    <location>
        <begin position="61"/>
        <end position="91"/>
    </location>
</feature>
<evidence type="ECO:0000256" key="3">
    <source>
        <dbReference type="ARBA" id="ARBA00022833"/>
    </source>
</evidence>
<accession>A0A2T3ZPE5</accession>
<name>A0A2T3ZPE5_TRIA4</name>
<dbReference type="SMART" id="SM00440">
    <property type="entry name" value="ZnF_C2C2"/>
    <property type="match status" value="1"/>
</dbReference>
<dbReference type="OrthoDB" id="10056816at2759"/>
<keyword evidence="7" id="KW-1185">Reference proteome</keyword>
<gene>
    <name evidence="6" type="ORF">M441DRAFT_126099</name>
</gene>
<proteinExistence type="predicted"/>
<dbReference type="InterPro" id="IPR034004">
    <property type="entry name" value="Zn_ribbon_RPA12_C"/>
</dbReference>
<reference evidence="6 7" key="1">
    <citation type="submission" date="2016-07" db="EMBL/GenBank/DDBJ databases">
        <title>Multiple horizontal gene transfer events from other fungi enriched the ability of initially mycotrophic Trichoderma (Ascomycota) to feed on dead plant biomass.</title>
        <authorList>
            <consortium name="DOE Joint Genome Institute"/>
            <person name="Aerts A."/>
            <person name="Atanasova L."/>
            <person name="Chenthamara K."/>
            <person name="Zhang J."/>
            <person name="Grujic M."/>
            <person name="Henrissat B."/>
            <person name="Kuo A."/>
            <person name="Salamov A."/>
            <person name="Lipzen A."/>
            <person name="Labutti K."/>
            <person name="Barry K."/>
            <person name="Miao Y."/>
            <person name="Rahimi M.J."/>
            <person name="Shen Q."/>
            <person name="Grigoriev I.V."/>
            <person name="Kubicek C.P."/>
            <person name="Druzhinina I.S."/>
        </authorList>
    </citation>
    <scope>NUCLEOTIDE SEQUENCE [LARGE SCALE GENOMIC DNA]</scope>
    <source>
        <strain evidence="6 7">CBS 433.97</strain>
    </source>
</reference>
<keyword evidence="2 4" id="KW-0863">Zinc-finger</keyword>
<evidence type="ECO:0000256" key="1">
    <source>
        <dbReference type="ARBA" id="ARBA00022723"/>
    </source>
</evidence>
<keyword evidence="3" id="KW-0862">Zinc</keyword>
<organism evidence="6 7">
    <name type="scientific">Trichoderma asperellum (strain ATCC 204424 / CBS 433.97 / NBRC 101777)</name>
    <dbReference type="NCBI Taxonomy" id="1042311"/>
    <lineage>
        <taxon>Eukaryota</taxon>
        <taxon>Fungi</taxon>
        <taxon>Dikarya</taxon>
        <taxon>Ascomycota</taxon>
        <taxon>Pezizomycotina</taxon>
        <taxon>Sordariomycetes</taxon>
        <taxon>Hypocreomycetidae</taxon>
        <taxon>Hypocreales</taxon>
        <taxon>Hypocreaceae</taxon>
        <taxon>Trichoderma</taxon>
    </lineage>
</organism>
<dbReference type="EMBL" id="KZ679256">
    <property type="protein sequence ID" value="PTB46686.1"/>
    <property type="molecule type" value="Genomic_DNA"/>
</dbReference>
<dbReference type="Pfam" id="PF01096">
    <property type="entry name" value="Zn_ribbon_TFIIS"/>
    <property type="match status" value="1"/>
</dbReference>
<dbReference type="Proteomes" id="UP000240493">
    <property type="component" value="Unassembled WGS sequence"/>
</dbReference>
<dbReference type="STRING" id="1042311.A0A2T3ZPE5"/>
<dbReference type="Gene3D" id="2.20.25.10">
    <property type="match status" value="1"/>
</dbReference>
<evidence type="ECO:0000256" key="2">
    <source>
        <dbReference type="ARBA" id="ARBA00022771"/>
    </source>
</evidence>
<evidence type="ECO:0000256" key="4">
    <source>
        <dbReference type="PROSITE-ProRule" id="PRU00472"/>
    </source>
</evidence>
<dbReference type="GO" id="GO:0006351">
    <property type="term" value="P:DNA-templated transcription"/>
    <property type="evidence" value="ECO:0007669"/>
    <property type="project" value="InterPro"/>
</dbReference>
<sequence length="91" mass="10135">TIDISPDSMIRCDCCGSMNKNKFLAGIVNVSSTSNFPSVRQKRETTQQVQRLAPVDTWPAVKETCPKCGAKEVRYTTLQLRSADEGTTLFY</sequence>
<dbReference type="GO" id="GO:0008270">
    <property type="term" value="F:zinc ion binding"/>
    <property type="evidence" value="ECO:0007669"/>
    <property type="project" value="UniProtKB-KW"/>
</dbReference>
<keyword evidence="1" id="KW-0479">Metal-binding</keyword>
<dbReference type="SUPFAM" id="SSF57783">
    <property type="entry name" value="Zinc beta-ribbon"/>
    <property type="match status" value="1"/>
</dbReference>
<evidence type="ECO:0000313" key="7">
    <source>
        <dbReference type="Proteomes" id="UP000240493"/>
    </source>
</evidence>
<evidence type="ECO:0000313" key="6">
    <source>
        <dbReference type="EMBL" id="PTB46686.1"/>
    </source>
</evidence>
<dbReference type="GO" id="GO:0003676">
    <property type="term" value="F:nucleic acid binding"/>
    <property type="evidence" value="ECO:0007669"/>
    <property type="project" value="InterPro"/>
</dbReference>
<evidence type="ECO:0000259" key="5">
    <source>
        <dbReference type="PROSITE" id="PS51133"/>
    </source>
</evidence>